<dbReference type="EnsemblMetazoa" id="MDOA014200-RB">
    <property type="protein sequence ID" value="MDOA014200-PB"/>
    <property type="gene ID" value="MDOA014200"/>
</dbReference>
<evidence type="ECO:0000313" key="2">
    <source>
        <dbReference type="EnsemblMetazoa" id="MDOA014200-PB"/>
    </source>
</evidence>
<dbReference type="KEGG" id="mde:101887823"/>
<name>A0A1I8NDX5_MUSDO</name>
<organism evidence="2">
    <name type="scientific">Musca domestica</name>
    <name type="common">House fly</name>
    <dbReference type="NCBI Taxonomy" id="7370"/>
    <lineage>
        <taxon>Eukaryota</taxon>
        <taxon>Metazoa</taxon>
        <taxon>Ecdysozoa</taxon>
        <taxon>Arthropoda</taxon>
        <taxon>Hexapoda</taxon>
        <taxon>Insecta</taxon>
        <taxon>Pterygota</taxon>
        <taxon>Neoptera</taxon>
        <taxon>Endopterygota</taxon>
        <taxon>Diptera</taxon>
        <taxon>Brachycera</taxon>
        <taxon>Muscomorpha</taxon>
        <taxon>Muscoidea</taxon>
        <taxon>Muscidae</taxon>
        <taxon>Musca</taxon>
    </lineage>
</organism>
<dbReference type="OrthoDB" id="8196889at2759"/>
<dbReference type="VEuPathDB" id="VectorBase:MDOMA2_007643"/>
<evidence type="ECO:0000256" key="1">
    <source>
        <dbReference type="SAM" id="MobiDB-lite"/>
    </source>
</evidence>
<proteinExistence type="predicted"/>
<feature type="compositionally biased region" description="Acidic residues" evidence="1">
    <location>
        <begin position="1"/>
        <end position="10"/>
    </location>
</feature>
<dbReference type="eggNOG" id="KOG1263">
    <property type="taxonomic scope" value="Eukaryota"/>
</dbReference>
<gene>
    <name evidence="2" type="primary">101887823</name>
</gene>
<dbReference type="STRING" id="7370.A0A1I8NDX5"/>
<feature type="region of interest" description="Disordered" evidence="1">
    <location>
        <begin position="26"/>
        <end position="74"/>
    </location>
</feature>
<dbReference type="AlphaFoldDB" id="A0A1I8NDX5"/>
<sequence>MSSSDSEDEEQMKMFLEASDTTFLNNDMFKDKTEKETKDDSAANESITKKEEDKPKSQRYLADEEDATGTDFNLPESMQKHMAKKFHDILKQTYEFCEVNNAIGEKKSKAKSRVRLLNGFEDYVKPYEEFEYETKGPTRKPEIKRRCIENNSPDDECLKQLAISGNDILSGKETKSWAKKKERKDKVFHYRLGANDICHAKEVINEFTPIRRKNHWSENKIKDFKIVKSYL</sequence>
<dbReference type="VEuPathDB" id="VectorBase:MDOA014200"/>
<accession>A0A1I8NDX5</accession>
<protein>
    <recommendedName>
        <fullName evidence="3">Protein CUSTOS</fullName>
    </recommendedName>
</protein>
<feature type="region of interest" description="Disordered" evidence="1">
    <location>
        <begin position="1"/>
        <end position="20"/>
    </location>
</feature>
<evidence type="ECO:0008006" key="3">
    <source>
        <dbReference type="Google" id="ProtNLM"/>
    </source>
</evidence>
<feature type="compositionally biased region" description="Basic and acidic residues" evidence="1">
    <location>
        <begin position="28"/>
        <end position="56"/>
    </location>
</feature>
<dbReference type="RefSeq" id="XP_011296104.2">
    <property type="nucleotide sequence ID" value="XM_011297802.3"/>
</dbReference>
<reference evidence="2" key="1">
    <citation type="submission" date="2020-05" db="UniProtKB">
        <authorList>
            <consortium name="EnsemblMetazoa"/>
        </authorList>
    </citation>
    <scope>IDENTIFICATION</scope>
    <source>
        <strain evidence="2">Aabys</strain>
    </source>
</reference>